<evidence type="ECO:0000313" key="4">
    <source>
        <dbReference type="Proteomes" id="UP000243459"/>
    </source>
</evidence>
<comment type="similarity">
    <text evidence="1">Belongs to the BROX family.</text>
</comment>
<dbReference type="InterPro" id="IPR004328">
    <property type="entry name" value="BRO1_dom"/>
</dbReference>
<dbReference type="InterPro" id="IPR038499">
    <property type="entry name" value="BRO1_sf"/>
</dbReference>
<dbReference type="OMA" id="RIICMAD"/>
<dbReference type="PANTHER" id="PTHR23032:SF20">
    <property type="entry name" value="ENDOSOMAL TARGETING BRO1-LIKE DOMAIN-CONTAINING PROTEIN"/>
    <property type="match status" value="1"/>
</dbReference>
<protein>
    <recommendedName>
        <fullName evidence="2">BRO1 domain-containing protein</fullName>
    </recommendedName>
</protein>
<dbReference type="EMBL" id="CM007386">
    <property type="protein sequence ID" value="ONK66659.1"/>
    <property type="molecule type" value="Genomic_DNA"/>
</dbReference>
<dbReference type="Gene3D" id="1.25.40.280">
    <property type="entry name" value="alix/aip1 like domains"/>
    <property type="match status" value="1"/>
</dbReference>
<accession>A0A5P1EPC5</accession>
<dbReference type="AlphaFoldDB" id="A0A5P1EPC5"/>
<sequence>MSFFLYGAVLRERGFATLSTGELVESATLFRKAAGVFSYLAEKVLPPLKYLLPDESPVEATSSLSSLMRIICMADAQAVTIKRAEEKENSPLLLSKLHYGISQILDEATCIMNAKPGELRHLSAAVKELVSTCKVLHELRSQRSLAEELRGNEKIGIAILVLRHATANLKKVKTPKNEPYTSIFNEEVKDASEMLKKFEHENDFVWQQKIPTVSQTSHATERAFGSFRLCQNSHATGKSEEDR</sequence>
<organism evidence="3 4">
    <name type="scientific">Asparagus officinalis</name>
    <name type="common">Garden asparagus</name>
    <dbReference type="NCBI Taxonomy" id="4686"/>
    <lineage>
        <taxon>Eukaryota</taxon>
        <taxon>Viridiplantae</taxon>
        <taxon>Streptophyta</taxon>
        <taxon>Embryophyta</taxon>
        <taxon>Tracheophyta</taxon>
        <taxon>Spermatophyta</taxon>
        <taxon>Magnoliopsida</taxon>
        <taxon>Liliopsida</taxon>
        <taxon>Asparagales</taxon>
        <taxon>Asparagaceae</taxon>
        <taxon>Asparagoideae</taxon>
        <taxon>Asparagus</taxon>
    </lineage>
</organism>
<evidence type="ECO:0000256" key="1">
    <source>
        <dbReference type="ARBA" id="ARBA00008901"/>
    </source>
</evidence>
<keyword evidence="4" id="KW-1185">Reference proteome</keyword>
<dbReference type="Proteomes" id="UP000243459">
    <property type="component" value="Chromosome 6"/>
</dbReference>
<feature type="domain" description="BRO1" evidence="2">
    <location>
        <begin position="1"/>
        <end position="243"/>
    </location>
</feature>
<evidence type="ECO:0000313" key="3">
    <source>
        <dbReference type="EMBL" id="ONK66659.1"/>
    </source>
</evidence>
<reference evidence="4" key="1">
    <citation type="journal article" date="2017" name="Nat. Commun.">
        <title>The asparagus genome sheds light on the origin and evolution of a young Y chromosome.</title>
        <authorList>
            <person name="Harkess A."/>
            <person name="Zhou J."/>
            <person name="Xu C."/>
            <person name="Bowers J.E."/>
            <person name="Van der Hulst R."/>
            <person name="Ayyampalayam S."/>
            <person name="Mercati F."/>
            <person name="Riccardi P."/>
            <person name="McKain M.R."/>
            <person name="Kakrana A."/>
            <person name="Tang H."/>
            <person name="Ray J."/>
            <person name="Groenendijk J."/>
            <person name="Arikit S."/>
            <person name="Mathioni S.M."/>
            <person name="Nakano M."/>
            <person name="Shan H."/>
            <person name="Telgmann-Rauber A."/>
            <person name="Kanno A."/>
            <person name="Yue Z."/>
            <person name="Chen H."/>
            <person name="Li W."/>
            <person name="Chen Y."/>
            <person name="Xu X."/>
            <person name="Zhang Y."/>
            <person name="Luo S."/>
            <person name="Chen H."/>
            <person name="Gao J."/>
            <person name="Mao Z."/>
            <person name="Pires J.C."/>
            <person name="Luo M."/>
            <person name="Kudrna D."/>
            <person name="Wing R.A."/>
            <person name="Meyers B.C."/>
            <person name="Yi K."/>
            <person name="Kong H."/>
            <person name="Lavrijsen P."/>
            <person name="Sunseri F."/>
            <person name="Falavigna A."/>
            <person name="Ye Y."/>
            <person name="Leebens-Mack J.H."/>
            <person name="Chen G."/>
        </authorList>
    </citation>
    <scope>NUCLEOTIDE SEQUENCE [LARGE SCALE GENOMIC DNA]</scope>
    <source>
        <strain evidence="4">cv. DH0086</strain>
    </source>
</reference>
<dbReference type="Pfam" id="PF03097">
    <property type="entry name" value="BRO1"/>
    <property type="match status" value="1"/>
</dbReference>
<proteinExistence type="inferred from homology"/>
<dbReference type="InterPro" id="IPR038898">
    <property type="entry name" value="BROX"/>
</dbReference>
<dbReference type="PROSITE" id="PS51180">
    <property type="entry name" value="BRO1"/>
    <property type="match status" value="1"/>
</dbReference>
<evidence type="ECO:0000259" key="2">
    <source>
        <dbReference type="PROSITE" id="PS51180"/>
    </source>
</evidence>
<dbReference type="Gramene" id="ONK66659">
    <property type="protein sequence ID" value="ONK66659"/>
    <property type="gene ID" value="A4U43_C06F10650"/>
</dbReference>
<dbReference type="PANTHER" id="PTHR23032">
    <property type="entry name" value="BRO1 DOMAIN-CONTAINING PROTEIN BROX"/>
    <property type="match status" value="1"/>
</dbReference>
<name>A0A5P1EPC5_ASPOF</name>
<gene>
    <name evidence="3" type="ORF">A4U43_C06F10650</name>
</gene>